<dbReference type="Proteomes" id="UP000176451">
    <property type="component" value="Unassembled WGS sequence"/>
</dbReference>
<comment type="caution">
    <text evidence="3">The sequence shown here is derived from an EMBL/GenBank/DDBJ whole genome shotgun (WGS) entry which is preliminary data.</text>
</comment>
<feature type="domain" description="UvrC family homology region profile" evidence="2">
    <location>
        <begin position="211"/>
        <end position="348"/>
    </location>
</feature>
<dbReference type="PROSITE" id="PS50164">
    <property type="entry name" value="GIY_YIG"/>
    <property type="match status" value="1"/>
</dbReference>
<dbReference type="InterPro" id="IPR000305">
    <property type="entry name" value="GIY-YIG_endonuc"/>
</dbReference>
<dbReference type="CDD" id="cd10434">
    <property type="entry name" value="GIY-YIG_UvrC_Cho"/>
    <property type="match status" value="1"/>
</dbReference>
<dbReference type="InterPro" id="IPR047296">
    <property type="entry name" value="GIY-YIG_UvrC_Cho"/>
</dbReference>
<dbReference type="GO" id="GO:0006289">
    <property type="term" value="P:nucleotide-excision repair"/>
    <property type="evidence" value="ECO:0007669"/>
    <property type="project" value="InterPro"/>
</dbReference>
<dbReference type="PROSITE" id="PS50165">
    <property type="entry name" value="UVRC"/>
    <property type="match status" value="1"/>
</dbReference>
<dbReference type="InterPro" id="IPR038476">
    <property type="entry name" value="UvrC_RNase_H_dom_sf"/>
</dbReference>
<evidence type="ECO:0000313" key="4">
    <source>
        <dbReference type="Proteomes" id="UP000176451"/>
    </source>
</evidence>
<evidence type="ECO:0008006" key="5">
    <source>
        <dbReference type="Google" id="ProtNLM"/>
    </source>
</evidence>
<dbReference type="SUPFAM" id="SSF82771">
    <property type="entry name" value="GIY-YIG endonuclease"/>
    <property type="match status" value="1"/>
</dbReference>
<name>A0A1F5EKS5_9BACT</name>
<dbReference type="PANTHER" id="PTHR30562">
    <property type="entry name" value="UVRC/OXIDOREDUCTASE"/>
    <property type="match status" value="1"/>
</dbReference>
<dbReference type="SMART" id="SM00465">
    <property type="entry name" value="GIYc"/>
    <property type="match status" value="1"/>
</dbReference>
<dbReference type="GO" id="GO:0009380">
    <property type="term" value="C:excinuclease repair complex"/>
    <property type="evidence" value="ECO:0007669"/>
    <property type="project" value="TreeGrafter"/>
</dbReference>
<protein>
    <recommendedName>
        <fullName evidence="5">Excinuclease ABC subunit C</fullName>
    </recommendedName>
</protein>
<dbReference type="PANTHER" id="PTHR30562:SF1">
    <property type="entry name" value="UVRABC SYSTEM PROTEIN C"/>
    <property type="match status" value="1"/>
</dbReference>
<evidence type="ECO:0000259" key="1">
    <source>
        <dbReference type="PROSITE" id="PS50164"/>
    </source>
</evidence>
<feature type="domain" description="GIY-YIG" evidence="1">
    <location>
        <begin position="12"/>
        <end position="88"/>
    </location>
</feature>
<dbReference type="Pfam" id="PF08459">
    <property type="entry name" value="UvrC_RNaseH_dom"/>
    <property type="match status" value="1"/>
</dbReference>
<reference evidence="3 4" key="1">
    <citation type="journal article" date="2016" name="Nat. Commun.">
        <title>Thousands of microbial genomes shed light on interconnected biogeochemical processes in an aquifer system.</title>
        <authorList>
            <person name="Anantharaman K."/>
            <person name="Brown C.T."/>
            <person name="Hug L.A."/>
            <person name="Sharon I."/>
            <person name="Castelle C.J."/>
            <person name="Probst A.J."/>
            <person name="Thomas B.C."/>
            <person name="Singh A."/>
            <person name="Wilkins M.J."/>
            <person name="Karaoz U."/>
            <person name="Brodie E.L."/>
            <person name="Williams K.H."/>
            <person name="Hubbard S.S."/>
            <person name="Banfield J.F."/>
        </authorList>
    </citation>
    <scope>NUCLEOTIDE SEQUENCE [LARGE SCALE GENOMIC DNA]</scope>
</reference>
<dbReference type="GO" id="GO:0009381">
    <property type="term" value="F:excinuclease ABC activity"/>
    <property type="evidence" value="ECO:0007669"/>
    <property type="project" value="InterPro"/>
</dbReference>
<dbReference type="InterPro" id="IPR001162">
    <property type="entry name" value="UvrC_RNase_H_dom"/>
</dbReference>
<organism evidence="3 4">
    <name type="scientific">Candidatus Berkelbacteria bacterium RIFCSPHIGHO2_12_FULL_36_9</name>
    <dbReference type="NCBI Taxonomy" id="1797469"/>
    <lineage>
        <taxon>Bacteria</taxon>
        <taxon>Candidatus Berkelbacteria</taxon>
    </lineage>
</organism>
<gene>
    <name evidence="3" type="ORF">A3F08_03485</name>
</gene>
<dbReference type="Gene3D" id="3.30.420.340">
    <property type="entry name" value="UvrC, RNAse H endonuclease domain"/>
    <property type="match status" value="1"/>
</dbReference>
<dbReference type="AlphaFoldDB" id="A0A1F5EKS5"/>
<dbReference type="EMBL" id="MEZV01000003">
    <property type="protein sequence ID" value="OGD67920.1"/>
    <property type="molecule type" value="Genomic_DNA"/>
</dbReference>
<evidence type="ECO:0000313" key="3">
    <source>
        <dbReference type="EMBL" id="OGD67920.1"/>
    </source>
</evidence>
<evidence type="ECO:0000259" key="2">
    <source>
        <dbReference type="PROSITE" id="PS50165"/>
    </source>
</evidence>
<dbReference type="Pfam" id="PF01541">
    <property type="entry name" value="GIY-YIG"/>
    <property type="match status" value="1"/>
</dbReference>
<dbReference type="Gene3D" id="3.40.1440.10">
    <property type="entry name" value="GIY-YIG endonuclease"/>
    <property type="match status" value="1"/>
</dbReference>
<accession>A0A1F5EKS5</accession>
<dbReference type="InterPro" id="IPR035901">
    <property type="entry name" value="GIY-YIG_endonuc_sf"/>
</dbReference>
<dbReference type="STRING" id="1797469.A3F08_03485"/>
<proteinExistence type="predicted"/>
<sequence length="420" mass="48609">MRLKDKIIKFPKKPGVYVFSKNGKVLYIGRATRLRDRVANYFRKDIDSRIAEMVSMATKLEYHETDSLLEAIILEANLIKKYWPKYNIKDKDHRSFVYIVIPLGHGYARIGKNNTDSHGYDYPRPFIVRGRELKKFPVSAKVFGPYQSYYIVRHALKIIRRIFAYSTCKPCVEALDCARAKPCFDYQIGLCPGACIGAISPKDYQKNIDNLVLFLKGEKNKLLKKTKKENPDLAKHLQHIHDVALISSEYQVSSIKYQRAYQAGRIEGYDISHLAGKETFGSMVVFINGEADKREYRLFKIKSAPSHDDLRALQEVLSRRLNHQEWPFPNLIMIDGGRPQIQFVEKLFADKNVQIPFVGISKYGGDKLVFPKNLKPSQRDLIKTSYQTLLKVREEAHRFAIRASRNKRKGLFINNQKKTQ</sequence>
<dbReference type="InterPro" id="IPR050066">
    <property type="entry name" value="UvrABC_protein_C"/>
</dbReference>